<dbReference type="GO" id="GO:0046872">
    <property type="term" value="F:metal ion binding"/>
    <property type="evidence" value="ECO:0007669"/>
    <property type="project" value="UniProtKB-KW"/>
</dbReference>
<dbReference type="InterPro" id="IPR013785">
    <property type="entry name" value="Aldolase_TIM"/>
</dbReference>
<evidence type="ECO:0000256" key="2">
    <source>
        <dbReference type="ARBA" id="ARBA00022679"/>
    </source>
</evidence>
<gene>
    <name evidence="5" type="ordered locus">Halhy_5800</name>
</gene>
<evidence type="ECO:0000313" key="5">
    <source>
        <dbReference type="EMBL" id="AEE53623.1"/>
    </source>
</evidence>
<organism evidence="5 6">
    <name type="scientific">Haliscomenobacter hydrossis (strain ATCC 27775 / DSM 1100 / LMG 10767 / O)</name>
    <dbReference type="NCBI Taxonomy" id="760192"/>
    <lineage>
        <taxon>Bacteria</taxon>
        <taxon>Pseudomonadati</taxon>
        <taxon>Bacteroidota</taxon>
        <taxon>Saprospiria</taxon>
        <taxon>Saprospirales</taxon>
        <taxon>Haliscomenobacteraceae</taxon>
        <taxon>Haliscomenobacter</taxon>
    </lineage>
</organism>
<dbReference type="STRING" id="760192.Halhy_5800"/>
<dbReference type="PANTHER" id="PTHR37418:SF2">
    <property type="entry name" value="3-KETO-5-AMINOHEXANOATE CLEAVAGE ENZYME"/>
    <property type="match status" value="1"/>
</dbReference>
<evidence type="ECO:0000256" key="4">
    <source>
        <dbReference type="ARBA" id="ARBA00022833"/>
    </source>
</evidence>
<protein>
    <recommendedName>
        <fullName evidence="7">3-keto-5-aminohexanoate cleavage enzyme</fullName>
    </recommendedName>
</protein>
<keyword evidence="2" id="KW-0808">Transferase</keyword>
<keyword evidence="6" id="KW-1185">Reference proteome</keyword>
<keyword evidence="3" id="KW-0479">Metal-binding</keyword>
<proteinExistence type="predicted"/>
<dbReference type="Pfam" id="PF05853">
    <property type="entry name" value="BKACE"/>
    <property type="match status" value="1"/>
</dbReference>
<reference key="2">
    <citation type="submission" date="2011-04" db="EMBL/GenBank/DDBJ databases">
        <title>Complete sequence of chromosome of Haliscomenobacter hydrossis DSM 1100.</title>
        <authorList>
            <consortium name="US DOE Joint Genome Institute (JGI-PGF)"/>
            <person name="Lucas S."/>
            <person name="Han J."/>
            <person name="Lapidus A."/>
            <person name="Bruce D."/>
            <person name="Goodwin L."/>
            <person name="Pitluck S."/>
            <person name="Peters L."/>
            <person name="Kyrpides N."/>
            <person name="Mavromatis K."/>
            <person name="Ivanova N."/>
            <person name="Ovchinnikova G."/>
            <person name="Pagani I."/>
            <person name="Daligault H."/>
            <person name="Detter J.C."/>
            <person name="Han C."/>
            <person name="Land M."/>
            <person name="Hauser L."/>
            <person name="Markowitz V."/>
            <person name="Cheng J.-F."/>
            <person name="Hugenholtz P."/>
            <person name="Woyke T."/>
            <person name="Wu D."/>
            <person name="Verbarg S."/>
            <person name="Frueling A."/>
            <person name="Brambilla E."/>
            <person name="Klenk H.-P."/>
            <person name="Eisen J.A."/>
        </authorList>
    </citation>
    <scope>NUCLEOTIDE SEQUENCE</scope>
    <source>
        <strain>DSM 1100</strain>
    </source>
</reference>
<comment type="cofactor">
    <cofactor evidence="1">
        <name>Zn(2+)</name>
        <dbReference type="ChEBI" id="CHEBI:29105"/>
    </cofactor>
</comment>
<dbReference type="EMBL" id="CP002691">
    <property type="protein sequence ID" value="AEE53623.1"/>
    <property type="molecule type" value="Genomic_DNA"/>
</dbReference>
<dbReference type="KEGG" id="hhy:Halhy_5800"/>
<evidence type="ECO:0000313" key="6">
    <source>
        <dbReference type="Proteomes" id="UP000008461"/>
    </source>
</evidence>
<keyword evidence="4" id="KW-0862">Zinc</keyword>
<accession>F4KXZ8</accession>
<dbReference type="AlphaFoldDB" id="F4KXZ8"/>
<dbReference type="Proteomes" id="UP000008461">
    <property type="component" value="Chromosome"/>
</dbReference>
<dbReference type="InterPro" id="IPR008567">
    <property type="entry name" value="BKACE"/>
</dbReference>
<dbReference type="Gene3D" id="3.20.20.70">
    <property type="entry name" value="Aldolase class I"/>
    <property type="match status" value="1"/>
</dbReference>
<evidence type="ECO:0000256" key="1">
    <source>
        <dbReference type="ARBA" id="ARBA00001947"/>
    </source>
</evidence>
<dbReference type="eggNOG" id="COG3246">
    <property type="taxonomic scope" value="Bacteria"/>
</dbReference>
<sequence>MNNQHPLVINFTPTGMVPTKAMNPNVPITVAEIVEQVHEAYEIGITLAHLHARNETDGAPTWKAAVYARIFEGIRQHCPDLVLCASLSGRNFNVFEKRAEVLSLRPDMGSLTLSSLNFHSQASTNSPEMIQQLALKMLEEGVHPEWEIFDLGMLHYGHYLMRKNILKPPYYVNVIVGNVAGMQANLAELGILLAQLPPDAVWALGGIGQQQLAANTLAIATGGGVRIGLEDNLYYDTGRKIQATNTSLLKRIHELAAIFERPIMSPSAFGQLGFYNNYR</sequence>
<name>F4KXZ8_HALH1</name>
<dbReference type="RefSeq" id="WP_013768152.1">
    <property type="nucleotide sequence ID" value="NC_015510.1"/>
</dbReference>
<evidence type="ECO:0008006" key="7">
    <source>
        <dbReference type="Google" id="ProtNLM"/>
    </source>
</evidence>
<dbReference type="HOGENOM" id="CLU_065536_2_0_10"/>
<dbReference type="OrthoDB" id="63399at2"/>
<evidence type="ECO:0000256" key="3">
    <source>
        <dbReference type="ARBA" id="ARBA00022723"/>
    </source>
</evidence>
<dbReference type="PANTHER" id="PTHR37418">
    <property type="entry name" value="3-KETO-5-AMINOHEXANOATE CLEAVAGE ENZYME-RELATED"/>
    <property type="match status" value="1"/>
</dbReference>
<dbReference type="GO" id="GO:0043720">
    <property type="term" value="F:3-keto-5-aminohexanoate cleavage activity"/>
    <property type="evidence" value="ECO:0007669"/>
    <property type="project" value="InterPro"/>
</dbReference>
<reference evidence="5 6" key="1">
    <citation type="journal article" date="2011" name="Stand. Genomic Sci.">
        <title>Complete genome sequence of Haliscomenobacter hydrossis type strain (O).</title>
        <authorList>
            <consortium name="US DOE Joint Genome Institute (JGI-PGF)"/>
            <person name="Daligault H."/>
            <person name="Lapidus A."/>
            <person name="Zeytun A."/>
            <person name="Nolan M."/>
            <person name="Lucas S."/>
            <person name="Del Rio T.G."/>
            <person name="Tice H."/>
            <person name="Cheng J.F."/>
            <person name="Tapia R."/>
            <person name="Han C."/>
            <person name="Goodwin L."/>
            <person name="Pitluck S."/>
            <person name="Liolios K."/>
            <person name="Pagani I."/>
            <person name="Ivanova N."/>
            <person name="Huntemann M."/>
            <person name="Mavromatis K."/>
            <person name="Mikhailova N."/>
            <person name="Pati A."/>
            <person name="Chen A."/>
            <person name="Palaniappan K."/>
            <person name="Land M."/>
            <person name="Hauser L."/>
            <person name="Brambilla E.M."/>
            <person name="Rohde M."/>
            <person name="Verbarg S."/>
            <person name="Goker M."/>
            <person name="Bristow J."/>
            <person name="Eisen J.A."/>
            <person name="Markowitz V."/>
            <person name="Hugenholtz P."/>
            <person name="Kyrpides N.C."/>
            <person name="Klenk H.P."/>
            <person name="Woyke T."/>
        </authorList>
    </citation>
    <scope>NUCLEOTIDE SEQUENCE [LARGE SCALE GENOMIC DNA]</scope>
    <source>
        <strain evidence="6">ATCC 27775 / DSM 1100 / LMG 10767 / O</strain>
    </source>
</reference>